<evidence type="ECO:0000256" key="1">
    <source>
        <dbReference type="ARBA" id="ARBA00004127"/>
    </source>
</evidence>
<dbReference type="Gene3D" id="1.20.120.1630">
    <property type="match status" value="1"/>
</dbReference>
<dbReference type="PANTHER" id="PTHR43847">
    <property type="entry name" value="BLL3993 PROTEIN"/>
    <property type="match status" value="1"/>
</dbReference>
<feature type="transmembrane region" description="Helical" evidence="5">
    <location>
        <begin position="7"/>
        <end position="26"/>
    </location>
</feature>
<organism evidence="6 7">
    <name type="scientific">[Mycobacterium] wendilense</name>
    <dbReference type="NCBI Taxonomy" id="3064284"/>
    <lineage>
        <taxon>Bacteria</taxon>
        <taxon>Bacillati</taxon>
        <taxon>Actinomycetota</taxon>
        <taxon>Actinomycetes</taxon>
        <taxon>Mycobacteriales</taxon>
        <taxon>Mycobacteriaceae</taxon>
        <taxon>Mycolicibacter</taxon>
    </lineage>
</organism>
<evidence type="ECO:0000256" key="4">
    <source>
        <dbReference type="ARBA" id="ARBA00023136"/>
    </source>
</evidence>
<feature type="transmembrane region" description="Helical" evidence="5">
    <location>
        <begin position="32"/>
        <end position="53"/>
    </location>
</feature>
<dbReference type="GO" id="GO:0032259">
    <property type="term" value="P:methylation"/>
    <property type="evidence" value="ECO:0007669"/>
    <property type="project" value="UniProtKB-KW"/>
</dbReference>
<dbReference type="GO" id="GO:0004671">
    <property type="term" value="F:protein C-terminal S-isoprenylcysteine carboxyl O-methyltransferase activity"/>
    <property type="evidence" value="ECO:0007669"/>
    <property type="project" value="UniProtKB-EC"/>
</dbReference>
<dbReference type="EC" id="2.1.1.100" evidence="6"/>
<dbReference type="RefSeq" id="WP_316515124.1">
    <property type="nucleotide sequence ID" value="NZ_OY726395.1"/>
</dbReference>
<evidence type="ECO:0000256" key="5">
    <source>
        <dbReference type="SAM" id="Phobius"/>
    </source>
</evidence>
<accession>A0ABM9MAW7</accession>
<name>A0ABM9MAW7_9MYCO</name>
<evidence type="ECO:0000256" key="2">
    <source>
        <dbReference type="ARBA" id="ARBA00022692"/>
    </source>
</evidence>
<keyword evidence="7" id="KW-1185">Reference proteome</keyword>
<proteinExistence type="predicted"/>
<keyword evidence="6" id="KW-0808">Transferase</keyword>
<dbReference type="InterPro" id="IPR052527">
    <property type="entry name" value="Metal_cation-efflux_comp"/>
</dbReference>
<evidence type="ECO:0000256" key="3">
    <source>
        <dbReference type="ARBA" id="ARBA00022989"/>
    </source>
</evidence>
<dbReference type="PANTHER" id="PTHR43847:SF1">
    <property type="entry name" value="BLL3993 PROTEIN"/>
    <property type="match status" value="1"/>
</dbReference>
<evidence type="ECO:0000313" key="7">
    <source>
        <dbReference type="Proteomes" id="UP001190466"/>
    </source>
</evidence>
<feature type="transmembrane region" description="Helical" evidence="5">
    <location>
        <begin position="74"/>
        <end position="93"/>
    </location>
</feature>
<dbReference type="EMBL" id="OY726395">
    <property type="protein sequence ID" value="CAJ1580711.1"/>
    <property type="molecule type" value="Genomic_DNA"/>
</dbReference>
<keyword evidence="3 5" id="KW-1133">Transmembrane helix</keyword>
<evidence type="ECO:0000313" key="6">
    <source>
        <dbReference type="EMBL" id="CAJ1580711.1"/>
    </source>
</evidence>
<dbReference type="Proteomes" id="UP001190466">
    <property type="component" value="Chromosome"/>
</dbReference>
<feature type="transmembrane region" description="Helical" evidence="5">
    <location>
        <begin position="105"/>
        <end position="129"/>
    </location>
</feature>
<dbReference type="InterPro" id="IPR007318">
    <property type="entry name" value="Phopholipid_MeTrfase"/>
</dbReference>
<reference evidence="6 7" key="1">
    <citation type="submission" date="2023-08" db="EMBL/GenBank/DDBJ databases">
        <authorList>
            <person name="Folkvardsen B D."/>
            <person name="Norman A."/>
        </authorList>
    </citation>
    <scope>NUCLEOTIDE SEQUENCE [LARGE SCALE GENOMIC DNA]</scope>
    <source>
        <strain evidence="6 7">Mu0050</strain>
    </source>
</reference>
<comment type="subcellular location">
    <subcellularLocation>
        <location evidence="1">Endomembrane system</location>
        <topology evidence="1">Multi-pass membrane protein</topology>
    </subcellularLocation>
</comment>
<sequence>MNLSLRAALASIVGLTATGALLFWPAGTFDYWQGWALIAVMLVLTVPYTVYLGRKQPDVLRRRLRAGPTAESRGVQRLAVFGLQASTLAVFAVGGLDRRHGWTHVPTWLCVVGLGLAGVGLGVAIVVVLQNSWAAATVEIQAGQQVVATGLYTVVRHPMYSGAVAMMLGLPVGLGSYWAYLPAAGALLALIVRIGDEERMLVRDLPGYPEYRSTVRYRLVPYLW</sequence>
<protein>
    <submittedName>
        <fullName evidence="6">Isoprenylcysteine carboxylmethyltransferase family protein</fullName>
        <ecNumber evidence="6">2.1.1.100</ecNumber>
        <ecNumber evidence="6">2.1.1.334</ecNumber>
    </submittedName>
</protein>
<keyword evidence="2 5" id="KW-0812">Transmembrane</keyword>
<dbReference type="Pfam" id="PF04191">
    <property type="entry name" value="PEMT"/>
    <property type="match status" value="1"/>
</dbReference>
<gene>
    <name evidence="6" type="ORF">MU0050_001179</name>
</gene>
<keyword evidence="6" id="KW-0489">Methyltransferase</keyword>
<dbReference type="EC" id="2.1.1.334" evidence="6"/>
<keyword evidence="4 5" id="KW-0472">Membrane</keyword>
<feature type="transmembrane region" description="Helical" evidence="5">
    <location>
        <begin position="150"/>
        <end position="171"/>
    </location>
</feature>